<keyword evidence="2" id="KW-1185">Reference proteome</keyword>
<reference evidence="1" key="1">
    <citation type="submission" date="2021-03" db="EMBL/GenBank/DDBJ databases">
        <authorList>
            <consortium name="DOE Joint Genome Institute"/>
            <person name="Ahrendt S."/>
            <person name="Looney B.P."/>
            <person name="Miyauchi S."/>
            <person name="Morin E."/>
            <person name="Drula E."/>
            <person name="Courty P.E."/>
            <person name="Chicoki N."/>
            <person name="Fauchery L."/>
            <person name="Kohler A."/>
            <person name="Kuo A."/>
            <person name="Labutti K."/>
            <person name="Pangilinan J."/>
            <person name="Lipzen A."/>
            <person name="Riley R."/>
            <person name="Andreopoulos W."/>
            <person name="He G."/>
            <person name="Johnson J."/>
            <person name="Barry K.W."/>
            <person name="Grigoriev I.V."/>
            <person name="Nagy L."/>
            <person name="Hibbett D."/>
            <person name="Henrissat B."/>
            <person name="Matheny P.B."/>
            <person name="Labbe J."/>
            <person name="Martin F."/>
        </authorList>
    </citation>
    <scope>NUCLEOTIDE SEQUENCE</scope>
    <source>
        <strain evidence="1">HHB10654</strain>
    </source>
</reference>
<dbReference type="Proteomes" id="UP000814140">
    <property type="component" value="Unassembled WGS sequence"/>
</dbReference>
<name>A0ACB8T921_9AGAM</name>
<evidence type="ECO:0000313" key="2">
    <source>
        <dbReference type="Proteomes" id="UP000814140"/>
    </source>
</evidence>
<sequence>MALQTRPEPMNASPYHSKVKVQITLSDPFYIAGGAITGKMELECKADKGLGIGVIMVELFAIEELTSRDHSATSTFLRTRRLYQGPGLPPSNAVMPHPIAGEPPLPAHHHQARRGLTTFLFRLPVPSTSPSSIDFGSGLATIKYEVRATIGVSWKGENRLVTDKKEVDIVEKYEEDFERVEPEGVIVGEHGKVWVQGKVVGGLLVAGESACVELQVKNHSSKKSTGLSITLTRHLHLPSASASQKPPLQISDTLTTVNFRGPEYIAHPGTEGVAQLVFDVPRMARTVSTRERHGEDEEYRKEALFGVRCTVNIKMAMPIGSKDIFLDLPVIIFHPATLPPPPPLPVDPYIPYGSPLYDTPLSPPPMPALSPAPFLDRAQSPYAYPLTPPPQQVYYDQGQVWFPHPAQSPFSIPYITSPPPVHLQSYYPHSPMVSPYDAVPRPSSAEPAPSQPLYNLPSGLPAPAGAHPLLPLTHVPSEIPVAAEPEEGKGERASRFTHHLRMTSRHRSVSPQSHRFPVPSAQPIPQQPLGDNAIPPPTRSQLKLSLIDTPKAAGLTPSAVLSPRPMPSPKLTYREDPFTHLSLTKSERVQALERMAADVEKENRDLSGEINLGQNLNVDKTLPGPPVPSGKDRVQPAQRPRADMLFPPGDSSRSAVYNGPAPKTPTLSALTLLKPPRGALANQGPSSAHGETGLDALERRLLAEVGTRKLDQEPRRPDVRAVLPIAIPRPGAVDDDAVNDSAISSLTLGADVEQDYEAARARPTGDDAAILLDGTHEHEHEHEIVDRISDERTQKQGRGRGSNSHSGESERGTRKGKARSAVSSDKGRTKSKKNKQKDGRDEEAVKLRKAAKGRVAEWLGKIQTDVPPGSDPSPVHSPRSGSPVPESPTVPNPVESLPVIPATTEGRPVRSRKNSGQDVPSVAGPSSPAKAANAPITENEQKDVSSAPNPRSSGFVPIAALRERKEAAATRSRLPAPSAVANPSTSPISARARFEAAIKATPAPVLKRDVPQPKKLNGLVEPRFPVFKPLPNNSPAKYDVRSARGGRGGKVSSVAAIWASGGTPAKPDLVAPAAKPLPRDIPPAKPKALLGMAKVKPGMGPIGPLRTSPLSSPSPFSAAKATSSPAAVSSSLASPMLSSTASLSLPALKRDRPAPRVPPPVVEVRAVETGKTATPPVKTGADLAFGQARLRDLIKKYQGQTA</sequence>
<evidence type="ECO:0000313" key="1">
    <source>
        <dbReference type="EMBL" id="KAI0064947.1"/>
    </source>
</evidence>
<comment type="caution">
    <text evidence="1">The sequence shown here is derived from an EMBL/GenBank/DDBJ whole genome shotgun (WGS) entry which is preliminary data.</text>
</comment>
<reference evidence="1" key="2">
    <citation type="journal article" date="2022" name="New Phytol.">
        <title>Evolutionary transition to the ectomycorrhizal habit in the genomes of a hyperdiverse lineage of mushroom-forming fungi.</title>
        <authorList>
            <person name="Looney B."/>
            <person name="Miyauchi S."/>
            <person name="Morin E."/>
            <person name="Drula E."/>
            <person name="Courty P.E."/>
            <person name="Kohler A."/>
            <person name="Kuo A."/>
            <person name="LaButti K."/>
            <person name="Pangilinan J."/>
            <person name="Lipzen A."/>
            <person name="Riley R."/>
            <person name="Andreopoulos W."/>
            <person name="He G."/>
            <person name="Johnson J."/>
            <person name="Nolan M."/>
            <person name="Tritt A."/>
            <person name="Barry K.W."/>
            <person name="Grigoriev I.V."/>
            <person name="Nagy L.G."/>
            <person name="Hibbett D."/>
            <person name="Henrissat B."/>
            <person name="Matheny P.B."/>
            <person name="Labbe J."/>
            <person name="Martin F.M."/>
        </authorList>
    </citation>
    <scope>NUCLEOTIDE SEQUENCE</scope>
    <source>
        <strain evidence="1">HHB10654</strain>
    </source>
</reference>
<organism evidence="1 2">
    <name type="scientific">Artomyces pyxidatus</name>
    <dbReference type="NCBI Taxonomy" id="48021"/>
    <lineage>
        <taxon>Eukaryota</taxon>
        <taxon>Fungi</taxon>
        <taxon>Dikarya</taxon>
        <taxon>Basidiomycota</taxon>
        <taxon>Agaricomycotina</taxon>
        <taxon>Agaricomycetes</taxon>
        <taxon>Russulales</taxon>
        <taxon>Auriscalpiaceae</taxon>
        <taxon>Artomyces</taxon>
    </lineage>
</organism>
<accession>A0ACB8T921</accession>
<dbReference type="EMBL" id="MU277197">
    <property type="protein sequence ID" value="KAI0064947.1"/>
    <property type="molecule type" value="Genomic_DNA"/>
</dbReference>
<proteinExistence type="predicted"/>
<protein>
    <submittedName>
        <fullName evidence="1">Uncharacterized protein</fullName>
    </submittedName>
</protein>
<gene>
    <name evidence="1" type="ORF">BV25DRAFT_214971</name>
</gene>